<dbReference type="OMA" id="HSWKFFA"/>
<dbReference type="GO" id="GO:0044611">
    <property type="term" value="C:nuclear pore inner ring"/>
    <property type="evidence" value="ECO:0007669"/>
    <property type="project" value="TreeGrafter"/>
</dbReference>
<evidence type="ECO:0000256" key="9">
    <source>
        <dbReference type="ARBA" id="ARBA00040174"/>
    </source>
</evidence>
<evidence type="ECO:0000256" key="8">
    <source>
        <dbReference type="ARBA" id="ARBA00038387"/>
    </source>
</evidence>
<evidence type="ECO:0000259" key="10">
    <source>
        <dbReference type="Pfam" id="PF10487"/>
    </source>
</evidence>
<keyword evidence="2" id="KW-0813">Transport</keyword>
<dbReference type="OrthoDB" id="102511at2759"/>
<proteinExistence type="inferred from homology"/>
<keyword evidence="14" id="KW-1185">Reference proteome</keyword>
<evidence type="ECO:0000256" key="6">
    <source>
        <dbReference type="ARBA" id="ARBA00023132"/>
    </source>
</evidence>
<feature type="domain" description="Nucleoporin Nup188 N-terminal subdomain III" evidence="12">
    <location>
        <begin position="707"/>
        <end position="1147"/>
    </location>
</feature>
<name>U1GAC6_ENDPU</name>
<dbReference type="GO" id="GO:0006606">
    <property type="term" value="P:protein import into nucleus"/>
    <property type="evidence" value="ECO:0007669"/>
    <property type="project" value="TreeGrafter"/>
</dbReference>
<protein>
    <recommendedName>
        <fullName evidence="9">Nucleoporin NUP188</fullName>
    </recommendedName>
</protein>
<sequence>MASKEEPYLPSLELCLSGNSKLITWSLAYQWLCDLPPSGDDSSLVAFLSCESSVRLLVYAIHGLPKRSTQSKSDFETRTAAINVTPASNGHYNIEEIKEDALWLSREVDLNEIEALRIATVEWQNRPRDMLREGLSETEQASLHDVLGALSAAGPLSRCLDASVGHGPSRSFLSAERRKARLLNIYLEETRSLLGSCEKLVCISLSEEALPIASEVGSKETSDADRQIRDLGKSVFEKLTKVGTEDGFESHVTSCIEAMQSRLDSVAHGNGWHKPEDKEVEIERNWVTTNIQELILLSDFILVNLRTSRRIAKSSIILLWFRMVSKYDFFGTFQPQSEEQASLIGLLQVSASITSIAILDPATSITYLLESEVTLQVEQDTDENVFYFFDRNNIGEIQEIFLNLAGACIPLASPAVFAWGIVLYTIRELGLSAKDTREGQQVQKALDQGVTNEQQQLSRRLSSSSLGSFQQSFYEDVVEQARAFSFGEDPVVFLTQSATDGCHVFDVIVNIATTVASSTSSLLAFWKDMALLDLIKVSFDPMGYAPEILTAVLAVLQPHDQATNPSLTTPALEAKVAAAFLSDDFLMSNILDISMARFPYEALPFLRLCRALASAGRATDTDEHPIVERLLSMKAFTQVVPPGFSGYRTIREEENANLVTLEQPLEYSVSSKSTIRSSGTETTKPQDFYHFPQGTIGRVISDSRPTVITWYHNYSGLEFLGRWLELYHNGQEAEFIFQAEPAELIVSTIIQLLTTLVNSAKQEDPSRILEEASNGLSRNSDIILVIFEIFEQHIQGLRIKRAPDGAVGTAGACVEFMSAIVNILPGRTWPLLARSGFLNLDGAGSLLLAIASTEATVGSFSFLETSVNLYGKLLDNVIAHSIHQGHQRKVREYKRLPPTTDPGAPAHVRTRVLLAFTQAITEIYDSLSSWQFRSITNQAHIRTNITRGFRDLLQYAFGIDDSDNLSAKLTSITSLAAPYVLDFFRPDSPSDTNLGTLIRVLANGLLEQDPLHQEVVFQAQVEQTENSIWLCHDLIRGARLKHNVTFLERQLCQVFPVLVRLYGMHARYQIPCLRVMSELVTVGSVSESDSSSLLGFLGMESSRNLLEMLSTLDRPRSDSGLYVTIWEFLTSLLSVRQQWFAIYLLTGSSPKEKLQFGKHDENRQSAVVRGKAFLTVALDNLSHIENVEGQRATAMLSFVCRAQENWSWATSSLQSHPDFFAGIMSYVGKLNVKQGSSLHECYQYKIAALVAELSIVYLHYARSNRDFSIMKKMLPAFKWYTTYAVGNTTYNNSLHTNLRKNLKARYPNCDTLNLKKTAFSPPKYGPNFFYEIHIAAKMLSSDSSWIGSTRNPGFSNEFRLANLNLSFVDAQLSLLASFKALCMEHSAFFVQDREVQRLMAQIVRNSLTANSQPCPAEKIFDSLFENRIELAVGLLQGLVDVKARGSEFTTLLVSAWETTRFRNSSYDSAISNNDLGYYRSCLTALLLCIQLHTEKYEKSQSTNTGRTSHTSTRSMILEILSNIVAQGVGQVCSALCDQAQPQQSGTIESDSGSTSEVGIRDFSLLLSILQSSLRVPWLSQMVAQVSSVFISSNIIDSVLRLYSWSHRLLPPNADPIYSSYALSFLVALSPLPPVAEELGIEGVLNRIGTSRINISLQAIPGGVGPFEPPRRPNQYPHQQRLYIVWSEGILPLCLNLLHSVGRPMASEIAVFLNQFPNQLSRASTAFIYNAASKDPTAGAVSLSLAAEATALALISHVLSSYRVAGASAGVDSFEIPILTHYDEPENKKALKADLEELVGRRAFLRSRIVATSERELVWAKTKMKDKDQDRSDGDAENVLEAKIVAELKSAVVCLRGGDGGEEES</sequence>
<dbReference type="PANTHER" id="PTHR31431">
    <property type="entry name" value="NUCLEOPORIN NUP188 HOMOLOG"/>
    <property type="match status" value="1"/>
</dbReference>
<evidence type="ECO:0000313" key="14">
    <source>
        <dbReference type="Proteomes" id="UP000019373"/>
    </source>
</evidence>
<dbReference type="InterPro" id="IPR048883">
    <property type="entry name" value="Nup188_N-subdom_III"/>
</dbReference>
<dbReference type="Pfam" id="PF10487">
    <property type="entry name" value="Nup188_N"/>
    <property type="match status" value="1"/>
</dbReference>
<gene>
    <name evidence="13" type="ORF">EPUS_09027</name>
</gene>
<evidence type="ECO:0000259" key="11">
    <source>
        <dbReference type="Pfam" id="PF18378"/>
    </source>
</evidence>
<dbReference type="EMBL" id="KE721480">
    <property type="protein sequence ID" value="ERF68973.1"/>
    <property type="molecule type" value="Genomic_DNA"/>
</dbReference>
<dbReference type="HOGENOM" id="CLU_001029_0_0_1"/>
<organism evidence="13 14">
    <name type="scientific">Endocarpon pusillum (strain Z07020 / HMAS-L-300199)</name>
    <name type="common">Lichen-forming fungus</name>
    <dbReference type="NCBI Taxonomy" id="1263415"/>
    <lineage>
        <taxon>Eukaryota</taxon>
        <taxon>Fungi</taxon>
        <taxon>Dikarya</taxon>
        <taxon>Ascomycota</taxon>
        <taxon>Pezizomycotina</taxon>
        <taxon>Eurotiomycetes</taxon>
        <taxon>Chaetothyriomycetidae</taxon>
        <taxon>Verrucariales</taxon>
        <taxon>Verrucariaceae</taxon>
        <taxon>Endocarpon</taxon>
    </lineage>
</organism>
<reference evidence="14" key="1">
    <citation type="journal article" date="2014" name="BMC Genomics">
        <title>Genome characteristics reveal the impact of lichenization on lichen-forming fungus Endocarpon pusillum Hedwig (Verrucariales, Ascomycota).</title>
        <authorList>
            <person name="Wang Y.-Y."/>
            <person name="Liu B."/>
            <person name="Zhang X.-Y."/>
            <person name="Zhou Q.-M."/>
            <person name="Zhang T."/>
            <person name="Li H."/>
            <person name="Yu Y.-F."/>
            <person name="Zhang X.-L."/>
            <person name="Hao X.-Y."/>
            <person name="Wang M."/>
            <person name="Wang L."/>
            <person name="Wei J.-C."/>
        </authorList>
    </citation>
    <scope>NUCLEOTIDE SEQUENCE [LARGE SCALE GENOMIC DNA]</scope>
    <source>
        <strain evidence="14">Z07020 / HMAS-L-300199</strain>
    </source>
</reference>
<comment type="similarity">
    <text evidence="8">Belongs to the Nup188 family.</text>
</comment>
<evidence type="ECO:0000256" key="3">
    <source>
        <dbReference type="ARBA" id="ARBA00022816"/>
    </source>
</evidence>
<dbReference type="Pfam" id="PF21094">
    <property type="entry name" value="Nup188_SH3-like"/>
    <property type="match status" value="1"/>
</dbReference>
<evidence type="ECO:0000256" key="2">
    <source>
        <dbReference type="ARBA" id="ARBA00022448"/>
    </source>
</evidence>
<evidence type="ECO:0000256" key="1">
    <source>
        <dbReference type="ARBA" id="ARBA00004567"/>
    </source>
</evidence>
<evidence type="ECO:0000313" key="13">
    <source>
        <dbReference type="EMBL" id="ERF68973.1"/>
    </source>
</evidence>
<keyword evidence="7" id="KW-0539">Nucleus</keyword>
<dbReference type="InterPro" id="IPR018864">
    <property type="entry name" value="Nucleoporin_Nup188_N"/>
</dbReference>
<accession>U1GAC6</accession>
<dbReference type="InterPro" id="IPR044840">
    <property type="entry name" value="Nup188"/>
</dbReference>
<feature type="domain" description="Nucleoporin Nup188 N-terminal" evidence="10">
    <location>
        <begin position="169"/>
        <end position="452"/>
    </location>
</feature>
<keyword evidence="3" id="KW-0509">mRNA transport</keyword>
<dbReference type="RefSeq" id="XP_007805384.1">
    <property type="nucleotide sequence ID" value="XM_007807193.1"/>
</dbReference>
<dbReference type="Proteomes" id="UP000019373">
    <property type="component" value="Unassembled WGS sequence"/>
</dbReference>
<dbReference type="GO" id="GO:0006405">
    <property type="term" value="P:RNA export from nucleus"/>
    <property type="evidence" value="ECO:0007669"/>
    <property type="project" value="TreeGrafter"/>
</dbReference>
<comment type="subcellular location">
    <subcellularLocation>
        <location evidence="1">Nucleus</location>
        <location evidence="1">Nuclear pore complex</location>
    </subcellularLocation>
</comment>
<keyword evidence="5" id="KW-0811">Translocation</keyword>
<dbReference type="InterPro" id="IPR041634">
    <property type="entry name" value="Nup188_C"/>
</dbReference>
<dbReference type="eggNOG" id="ENOG502QQFV">
    <property type="taxonomic scope" value="Eukaryota"/>
</dbReference>
<evidence type="ECO:0000256" key="4">
    <source>
        <dbReference type="ARBA" id="ARBA00022927"/>
    </source>
</evidence>
<keyword evidence="4" id="KW-0653">Protein transport</keyword>
<dbReference type="GO" id="GO:0017056">
    <property type="term" value="F:structural constituent of nuclear pore"/>
    <property type="evidence" value="ECO:0007669"/>
    <property type="project" value="InterPro"/>
</dbReference>
<dbReference type="GO" id="GO:0051028">
    <property type="term" value="P:mRNA transport"/>
    <property type="evidence" value="ECO:0007669"/>
    <property type="project" value="UniProtKB-KW"/>
</dbReference>
<dbReference type="GeneID" id="19243864"/>
<evidence type="ECO:0000259" key="12">
    <source>
        <dbReference type="Pfam" id="PF21093"/>
    </source>
</evidence>
<dbReference type="Pfam" id="PF18378">
    <property type="entry name" value="Nup188_C"/>
    <property type="match status" value="1"/>
</dbReference>
<keyword evidence="6" id="KW-0906">Nuclear pore complex</keyword>
<dbReference type="PANTHER" id="PTHR31431:SF1">
    <property type="entry name" value="NUCLEOPORIN NUP188"/>
    <property type="match status" value="1"/>
</dbReference>
<feature type="domain" description="Nuclear pore protein Nup188 C-terminal" evidence="11">
    <location>
        <begin position="1451"/>
        <end position="1854"/>
    </location>
</feature>
<evidence type="ECO:0000256" key="5">
    <source>
        <dbReference type="ARBA" id="ARBA00023010"/>
    </source>
</evidence>
<evidence type="ECO:0000256" key="7">
    <source>
        <dbReference type="ARBA" id="ARBA00023242"/>
    </source>
</evidence>
<dbReference type="Pfam" id="PF21093">
    <property type="entry name" value="Nup188_N-subdom_III"/>
    <property type="match status" value="1"/>
</dbReference>
<dbReference type="Gene3D" id="1.25.10.70">
    <property type="match status" value="1"/>
</dbReference>